<dbReference type="Pfam" id="PF01282">
    <property type="entry name" value="Ribosomal_S24e"/>
    <property type="match status" value="1"/>
</dbReference>
<sequence length="98" mass="11192">MDFEVTRDTRNELLARREVDFRLRFDGPTPSRLQVIGKLSAGLNVKDTLLVLDSMKTTFGKTELSGKARVYDTPEQKEKVERTFLFARGMPKPKEEGS</sequence>
<accession>A0A0W8F4G6</accession>
<comment type="caution">
    <text evidence="3">The sequence shown here is derived from an EMBL/GenBank/DDBJ whole genome shotgun (WGS) entry which is preliminary data.</text>
</comment>
<proteinExistence type="inferred from homology"/>
<dbReference type="GO" id="GO:0006412">
    <property type="term" value="P:translation"/>
    <property type="evidence" value="ECO:0007669"/>
    <property type="project" value="InterPro"/>
</dbReference>
<dbReference type="Gene3D" id="3.30.70.330">
    <property type="match status" value="1"/>
</dbReference>
<dbReference type="HAMAP" id="MF_00545">
    <property type="entry name" value="Ribosomal_eS24"/>
    <property type="match status" value="1"/>
</dbReference>
<evidence type="ECO:0000313" key="3">
    <source>
        <dbReference type="EMBL" id="KUG15713.1"/>
    </source>
</evidence>
<reference evidence="3" key="1">
    <citation type="journal article" date="2015" name="Proc. Natl. Acad. Sci. U.S.A.">
        <title>Networks of energetic and metabolic interactions define dynamics in microbial communities.</title>
        <authorList>
            <person name="Embree M."/>
            <person name="Liu J.K."/>
            <person name="Al-Bassam M.M."/>
            <person name="Zengler K."/>
        </authorList>
    </citation>
    <scope>NUCLEOTIDE SEQUENCE</scope>
</reference>
<evidence type="ECO:0000256" key="2">
    <source>
        <dbReference type="ARBA" id="ARBA00023274"/>
    </source>
</evidence>
<keyword evidence="2" id="KW-0687">Ribonucleoprotein</keyword>
<dbReference type="EMBL" id="LNQE01001537">
    <property type="protein sequence ID" value="KUG15713.1"/>
    <property type="molecule type" value="Genomic_DNA"/>
</dbReference>
<dbReference type="GO" id="GO:0003735">
    <property type="term" value="F:structural constituent of ribosome"/>
    <property type="evidence" value="ECO:0007669"/>
    <property type="project" value="InterPro"/>
</dbReference>
<gene>
    <name evidence="3" type="ORF">ASZ90_014635</name>
</gene>
<dbReference type="InterPro" id="IPR012677">
    <property type="entry name" value="Nucleotide-bd_a/b_plait_sf"/>
</dbReference>
<dbReference type="SUPFAM" id="SSF54189">
    <property type="entry name" value="Ribosomal proteins S24e, L23 and L15e"/>
    <property type="match status" value="1"/>
</dbReference>
<dbReference type="InterPro" id="IPR012678">
    <property type="entry name" value="Ribosomal_uL23/eL15/eS24_sf"/>
</dbReference>
<protein>
    <submittedName>
        <fullName evidence="3">Ssu ribosomal protein s24e</fullName>
    </submittedName>
</protein>
<dbReference type="GO" id="GO:0005840">
    <property type="term" value="C:ribosome"/>
    <property type="evidence" value="ECO:0007669"/>
    <property type="project" value="UniProtKB-KW"/>
</dbReference>
<keyword evidence="1 3" id="KW-0689">Ribosomal protein</keyword>
<dbReference type="AlphaFoldDB" id="A0A0W8F4G6"/>
<dbReference type="GO" id="GO:1990904">
    <property type="term" value="C:ribonucleoprotein complex"/>
    <property type="evidence" value="ECO:0007669"/>
    <property type="project" value="UniProtKB-KW"/>
</dbReference>
<organism evidence="3">
    <name type="scientific">hydrocarbon metagenome</name>
    <dbReference type="NCBI Taxonomy" id="938273"/>
    <lineage>
        <taxon>unclassified sequences</taxon>
        <taxon>metagenomes</taxon>
        <taxon>ecological metagenomes</taxon>
    </lineage>
</organism>
<name>A0A0W8F4G6_9ZZZZ</name>
<evidence type="ECO:0000256" key="1">
    <source>
        <dbReference type="ARBA" id="ARBA00022980"/>
    </source>
</evidence>
<dbReference type="InterPro" id="IPR001976">
    <property type="entry name" value="Ribosomal_eS24"/>
</dbReference>